<gene>
    <name evidence="2" type="ORF">AGR7A_Cc120191</name>
</gene>
<dbReference type="AlphaFoldDB" id="A0A1S7TJ99"/>
<evidence type="ECO:0000256" key="1">
    <source>
        <dbReference type="SAM" id="MobiDB-lite"/>
    </source>
</evidence>
<name>A0A1S7TJ99_9HYPH</name>
<accession>A0A1S7TJ99</accession>
<comment type="caution">
    <text evidence="2">The sequence shown here is derived from an EMBL/GenBank/DDBJ whole genome shotgun (WGS) entry which is preliminary data.</text>
</comment>
<feature type="region of interest" description="Disordered" evidence="1">
    <location>
        <begin position="1"/>
        <end position="26"/>
    </location>
</feature>
<dbReference type="RefSeq" id="WP_080851440.1">
    <property type="nucleotide sequence ID" value="NZ_LT009775.1"/>
</dbReference>
<sequence length="177" mass="20385">MKPRAPISVSKKAVNGLAKHSADRTDRSLDKIRAGKTLVERMLKSGELAAQVYGDDKESLEQGVFMEMCGLGHNFLNGKKHKTDTKSDVLAFLADVNERLPKSLPVETRDKDDSWRIKYLKLKALYENLQRSYDDSQESYSRLATRAHHWFLDIRQARRENRFLKEKLGMKVVPIPR</sequence>
<keyword evidence="3" id="KW-1185">Reference proteome</keyword>
<dbReference type="Proteomes" id="UP000192140">
    <property type="component" value="Unassembled WGS sequence"/>
</dbReference>
<protein>
    <submittedName>
        <fullName evidence="2">Uncharacterized protein</fullName>
    </submittedName>
</protein>
<organism evidence="2 3">
    <name type="scientific">Agrobacterium deltaense NCPPB 1641</name>
    <dbReference type="NCBI Taxonomy" id="1183425"/>
    <lineage>
        <taxon>Bacteria</taxon>
        <taxon>Pseudomonadati</taxon>
        <taxon>Pseudomonadota</taxon>
        <taxon>Alphaproteobacteria</taxon>
        <taxon>Hyphomicrobiales</taxon>
        <taxon>Rhizobiaceae</taxon>
        <taxon>Rhizobium/Agrobacterium group</taxon>
        <taxon>Agrobacterium</taxon>
    </lineage>
</organism>
<evidence type="ECO:0000313" key="2">
    <source>
        <dbReference type="EMBL" id="CVI54677.1"/>
    </source>
</evidence>
<dbReference type="EMBL" id="FCNP01000004">
    <property type="protein sequence ID" value="CVI54677.1"/>
    <property type="molecule type" value="Genomic_DNA"/>
</dbReference>
<reference evidence="2" key="1">
    <citation type="submission" date="2016-01" db="EMBL/GenBank/DDBJ databases">
        <authorList>
            <person name="Regsiter A."/>
            <person name="william w."/>
        </authorList>
    </citation>
    <scope>NUCLEOTIDE SEQUENCE</scope>
    <source>
        <strain evidence="2">NCPPB 1641</strain>
    </source>
</reference>
<proteinExistence type="predicted"/>
<evidence type="ECO:0000313" key="3">
    <source>
        <dbReference type="Proteomes" id="UP000192140"/>
    </source>
</evidence>